<dbReference type="OrthoDB" id="2191304at2759"/>
<name>A0A9P6H2T0_9MICR</name>
<sequence>MGNENESTKNKKNKKLKREESGDLSVPGGYFGPWAGYSGLPSDRSKKEKLRKFTVVVNKNCLEENKEITRSFGTAVLRKNEMYSTVQFGNSYKEIAVYNDHRREVTNLKILSAYDGFISSSLDGKVHLYSLGEYNGLLKTFLLHSKGISYLDTHRSDSLLCTGSYDKTFKISNLTTSGRFLYKYNLDGEALCGASNNKDNFFLGGPNGNISVIDIRDRNTIDRITASTNDSSDPLKSILDDGVNNILVVDDNYLAYTLFSGSFGVVDIRNTKEPVVNLNKVERICNYNSSCILFSDSKSIYKFNYKDNSTTRISFENENITSNIISKDSKVFFAIEGGNIKYIDIEKENETLLVNASSTITCINISNKAKSYLVVGDISGSVKLLDSQ</sequence>
<dbReference type="InterPro" id="IPR036322">
    <property type="entry name" value="WD40_repeat_dom_sf"/>
</dbReference>
<accession>A0A9P6H2T0</accession>
<dbReference type="SMART" id="SM00320">
    <property type="entry name" value="WD40"/>
    <property type="match status" value="3"/>
</dbReference>
<organism evidence="4 5">
    <name type="scientific">Nosema granulosis</name>
    <dbReference type="NCBI Taxonomy" id="83296"/>
    <lineage>
        <taxon>Eukaryota</taxon>
        <taxon>Fungi</taxon>
        <taxon>Fungi incertae sedis</taxon>
        <taxon>Microsporidia</taxon>
        <taxon>Nosematidae</taxon>
        <taxon>Nosema</taxon>
    </lineage>
</organism>
<dbReference type="AlphaFoldDB" id="A0A9P6H2T0"/>
<dbReference type="Pfam" id="PF00400">
    <property type="entry name" value="WD40"/>
    <property type="match status" value="1"/>
</dbReference>
<keyword evidence="5" id="KW-1185">Reference proteome</keyword>
<dbReference type="EMBL" id="SBJO01000001">
    <property type="protein sequence ID" value="KAF9765075.1"/>
    <property type="molecule type" value="Genomic_DNA"/>
</dbReference>
<evidence type="ECO:0000256" key="2">
    <source>
        <dbReference type="ARBA" id="ARBA00022737"/>
    </source>
</evidence>
<evidence type="ECO:0000313" key="5">
    <source>
        <dbReference type="Proteomes" id="UP000740883"/>
    </source>
</evidence>
<keyword evidence="1" id="KW-0853">WD repeat</keyword>
<evidence type="ECO:0000313" key="4">
    <source>
        <dbReference type="EMBL" id="KAF9765075.1"/>
    </source>
</evidence>
<dbReference type="InterPro" id="IPR001680">
    <property type="entry name" value="WD40_rpt"/>
</dbReference>
<dbReference type="InterPro" id="IPR015943">
    <property type="entry name" value="WD40/YVTN_repeat-like_dom_sf"/>
</dbReference>
<proteinExistence type="predicted"/>
<keyword evidence="2" id="KW-0677">Repeat</keyword>
<gene>
    <name evidence="4" type="ORF">NGRA_0006</name>
</gene>
<dbReference type="InterPro" id="IPR051179">
    <property type="entry name" value="WD_repeat_multifunction"/>
</dbReference>
<dbReference type="Proteomes" id="UP000740883">
    <property type="component" value="Unassembled WGS sequence"/>
</dbReference>
<comment type="caution">
    <text evidence="4">The sequence shown here is derived from an EMBL/GenBank/DDBJ whole genome shotgun (WGS) entry which is preliminary data.</text>
</comment>
<evidence type="ECO:0000256" key="1">
    <source>
        <dbReference type="ARBA" id="ARBA00022574"/>
    </source>
</evidence>
<dbReference type="Gene3D" id="2.130.10.10">
    <property type="entry name" value="YVTN repeat-like/Quinoprotein amine dehydrogenase"/>
    <property type="match status" value="1"/>
</dbReference>
<dbReference type="PANTHER" id="PTHR19857">
    <property type="entry name" value="MITOCHONDRIAL DIVISION PROTEIN 1-RELATED"/>
    <property type="match status" value="1"/>
</dbReference>
<dbReference type="SUPFAM" id="SSF50978">
    <property type="entry name" value="WD40 repeat-like"/>
    <property type="match status" value="1"/>
</dbReference>
<feature type="region of interest" description="Disordered" evidence="3">
    <location>
        <begin position="1"/>
        <end position="28"/>
    </location>
</feature>
<reference evidence="4 5" key="1">
    <citation type="journal article" date="2020" name="Genome Biol. Evol.">
        <title>Comparative genomics of strictly vertically transmitted, feminizing microsporidia endosymbionts of amphipod crustaceans.</title>
        <authorList>
            <person name="Cormier A."/>
            <person name="Chebbi M.A."/>
            <person name="Giraud I."/>
            <person name="Wattier R."/>
            <person name="Teixeira M."/>
            <person name="Gilbert C."/>
            <person name="Rigaud T."/>
            <person name="Cordaux R."/>
        </authorList>
    </citation>
    <scope>NUCLEOTIDE SEQUENCE [LARGE SCALE GENOMIC DNA]</scope>
    <source>
        <strain evidence="4 5">Ou3-Ou53</strain>
    </source>
</reference>
<evidence type="ECO:0000256" key="3">
    <source>
        <dbReference type="SAM" id="MobiDB-lite"/>
    </source>
</evidence>
<protein>
    <submittedName>
        <fullName evidence="4">Uncharacterized protein</fullName>
    </submittedName>
</protein>